<keyword evidence="4" id="KW-0456">Lyase</keyword>
<dbReference type="Pfam" id="PF04828">
    <property type="entry name" value="GFA"/>
    <property type="match status" value="1"/>
</dbReference>
<dbReference type="AlphaFoldDB" id="A0A6U2BWE6"/>
<keyword evidence="2" id="KW-0479">Metal-binding</keyword>
<gene>
    <name evidence="6" type="ORF">HAND1043_LOCUS13904</name>
</gene>
<dbReference type="InterPro" id="IPR006913">
    <property type="entry name" value="CENP-V/GFA"/>
</dbReference>
<reference evidence="6" key="1">
    <citation type="submission" date="2021-01" db="EMBL/GenBank/DDBJ databases">
        <authorList>
            <person name="Corre E."/>
            <person name="Pelletier E."/>
            <person name="Niang G."/>
            <person name="Scheremetjew M."/>
            <person name="Finn R."/>
            <person name="Kale V."/>
            <person name="Holt S."/>
            <person name="Cochrane G."/>
            <person name="Meng A."/>
            <person name="Brown T."/>
            <person name="Cohen L."/>
        </authorList>
    </citation>
    <scope>NUCLEOTIDE SEQUENCE</scope>
    <source>
        <strain evidence="6">CCMP441</strain>
    </source>
</reference>
<evidence type="ECO:0000256" key="1">
    <source>
        <dbReference type="ARBA" id="ARBA00005495"/>
    </source>
</evidence>
<name>A0A6U2BWE6_HEMAN</name>
<evidence type="ECO:0000256" key="2">
    <source>
        <dbReference type="ARBA" id="ARBA00022723"/>
    </source>
</evidence>
<evidence type="ECO:0000256" key="4">
    <source>
        <dbReference type="ARBA" id="ARBA00023239"/>
    </source>
</evidence>
<keyword evidence="3" id="KW-0862">Zinc</keyword>
<evidence type="ECO:0000313" key="6">
    <source>
        <dbReference type="EMBL" id="CAD8747407.1"/>
    </source>
</evidence>
<protein>
    <recommendedName>
        <fullName evidence="5">CENP-V/GFA domain-containing protein</fullName>
    </recommendedName>
</protein>
<evidence type="ECO:0000259" key="5">
    <source>
        <dbReference type="PROSITE" id="PS51891"/>
    </source>
</evidence>
<feature type="domain" description="CENP-V/GFA" evidence="5">
    <location>
        <begin position="3"/>
        <end position="130"/>
    </location>
</feature>
<dbReference type="InterPro" id="IPR011057">
    <property type="entry name" value="Mss4-like_sf"/>
</dbReference>
<accession>A0A6U2BWE6</accession>
<dbReference type="PROSITE" id="PS51891">
    <property type="entry name" value="CENP_V_GFA"/>
    <property type="match status" value="1"/>
</dbReference>
<dbReference type="PANTHER" id="PTHR33337:SF40">
    <property type="entry name" value="CENP-V_GFA DOMAIN-CONTAINING PROTEIN-RELATED"/>
    <property type="match status" value="1"/>
</dbReference>
<dbReference type="Gene3D" id="3.90.1590.10">
    <property type="entry name" value="glutathione-dependent formaldehyde- activating enzyme (gfa)"/>
    <property type="match status" value="1"/>
</dbReference>
<dbReference type="EMBL" id="HBFK01022491">
    <property type="protein sequence ID" value="CAD8747407.1"/>
    <property type="molecule type" value="Transcribed_RNA"/>
</dbReference>
<proteinExistence type="inferred from homology"/>
<organism evidence="6">
    <name type="scientific">Hemiselmis andersenii</name>
    <name type="common">Cryptophyte alga</name>
    <dbReference type="NCBI Taxonomy" id="464988"/>
    <lineage>
        <taxon>Eukaryota</taxon>
        <taxon>Cryptophyceae</taxon>
        <taxon>Cryptomonadales</taxon>
        <taxon>Hemiselmidaceae</taxon>
        <taxon>Hemiselmis</taxon>
    </lineage>
</organism>
<comment type="similarity">
    <text evidence="1">Belongs to the Gfa family.</text>
</comment>
<evidence type="ECO:0000256" key="3">
    <source>
        <dbReference type="ARBA" id="ARBA00022833"/>
    </source>
</evidence>
<sequence length="141" mass="15437">MQLRGVCACGACKVLVDAETPKFSVCCHCTVCRRATGAPYTHFVGFQPDQVKVESGDITKWESSPGCVRNFCKVCGSGVFNECTVPGMEFRDIPAGTLYGNTDAEVPPAKNHIFYGNRVLDVKDGNKKWEGFPYASEEMPE</sequence>
<dbReference type="GO" id="GO:0016846">
    <property type="term" value="F:carbon-sulfur lyase activity"/>
    <property type="evidence" value="ECO:0007669"/>
    <property type="project" value="InterPro"/>
</dbReference>
<dbReference type="SUPFAM" id="SSF51316">
    <property type="entry name" value="Mss4-like"/>
    <property type="match status" value="1"/>
</dbReference>
<dbReference type="GO" id="GO:0046872">
    <property type="term" value="F:metal ion binding"/>
    <property type="evidence" value="ECO:0007669"/>
    <property type="project" value="UniProtKB-KW"/>
</dbReference>
<dbReference type="PANTHER" id="PTHR33337">
    <property type="entry name" value="GFA DOMAIN-CONTAINING PROTEIN"/>
    <property type="match status" value="1"/>
</dbReference>